<dbReference type="PATRIC" id="fig|322095.3.peg.987"/>
<proteinExistence type="predicted"/>
<evidence type="ECO:0000313" key="2">
    <source>
        <dbReference type="EMBL" id="KXB76330.1"/>
    </source>
</evidence>
<dbReference type="Proteomes" id="UP000070224">
    <property type="component" value="Unassembled WGS sequence"/>
</dbReference>
<dbReference type="EMBL" id="LSDK01000068">
    <property type="protein sequence ID" value="KXB76330.1"/>
    <property type="molecule type" value="Genomic_DNA"/>
</dbReference>
<organism evidence="2 3">
    <name type="scientific">Porphyromonas somerae</name>
    <dbReference type="NCBI Taxonomy" id="322095"/>
    <lineage>
        <taxon>Bacteria</taxon>
        <taxon>Pseudomonadati</taxon>
        <taxon>Bacteroidota</taxon>
        <taxon>Bacteroidia</taxon>
        <taxon>Bacteroidales</taxon>
        <taxon>Porphyromonadaceae</taxon>
        <taxon>Porphyromonas</taxon>
    </lineage>
</organism>
<dbReference type="STRING" id="322095.HMPREF3185_01000"/>
<comment type="caution">
    <text evidence="2">The sequence shown here is derived from an EMBL/GenBank/DDBJ whole genome shotgun (WGS) entry which is preliminary data.</text>
</comment>
<evidence type="ECO:0000259" key="1">
    <source>
        <dbReference type="Pfam" id="PF00534"/>
    </source>
</evidence>
<feature type="domain" description="Glycosyl transferase family 1" evidence="1">
    <location>
        <begin position="248"/>
        <end position="392"/>
    </location>
</feature>
<gene>
    <name evidence="2" type="ORF">HMPREF3185_01000</name>
</gene>
<accession>A0A134B8X2</accession>
<dbReference type="SUPFAM" id="SSF53756">
    <property type="entry name" value="UDP-Glycosyltransferase/glycogen phosphorylase"/>
    <property type="match status" value="1"/>
</dbReference>
<name>A0A134B8X2_9PORP</name>
<dbReference type="InterPro" id="IPR001296">
    <property type="entry name" value="Glyco_trans_1"/>
</dbReference>
<reference evidence="3" key="1">
    <citation type="submission" date="2016-01" db="EMBL/GenBank/DDBJ databases">
        <authorList>
            <person name="Mitreva M."/>
            <person name="Pepin K.H."/>
            <person name="Mihindukulasuriya K.A."/>
            <person name="Fulton R."/>
            <person name="Fronick C."/>
            <person name="O'Laughlin M."/>
            <person name="Miner T."/>
            <person name="Herter B."/>
            <person name="Rosa B.A."/>
            <person name="Cordes M."/>
            <person name="Tomlinson C."/>
            <person name="Wollam A."/>
            <person name="Palsikar V.B."/>
            <person name="Mardis E.R."/>
            <person name="Wilson R.K."/>
        </authorList>
    </citation>
    <scope>NUCLEOTIDE SEQUENCE [LARGE SCALE GENOMIC DNA]</scope>
    <source>
        <strain evidence="3">KA00683</strain>
    </source>
</reference>
<keyword evidence="3" id="KW-1185">Reference proteome</keyword>
<evidence type="ECO:0000313" key="3">
    <source>
        <dbReference type="Proteomes" id="UP000070224"/>
    </source>
</evidence>
<dbReference type="AlphaFoldDB" id="A0A134B8X2"/>
<dbReference type="PANTHER" id="PTHR12526">
    <property type="entry name" value="GLYCOSYLTRANSFERASE"/>
    <property type="match status" value="1"/>
</dbReference>
<sequence>MLLLCTSDEGGGAAEACRRLLDALTAVGFEVRMLVVKKGTEDERIASVADTTPRRLWAKAAFLLERLEIYLRNGRSRQHLFRVSTARWGCDITSHPWVREADILHLHWINQGFLSLTTLKKLAALGKPVFSTLHDLWAATGICHLPLELGREGAKECPRYQVGCGYCPLLASKREHDLSRTTLRKKAFLAEKPFRYIAVSSAEAKLFERSPLMQHYGAPAILANPIDLSLFSPETAAATPPPFTREAGRYYVTIVAARLDDEVKGPHLLMEIAQQLQLRHPEIAERTTLLLVGGIRREGYFDGLALPHIALGSIRDRAQLASLYAASDVLISTSVYETFGQTLVEALSVGIPALSFRCSGPEDIILDGVNGYLVPAYDTAVYADRLAALLGRERDDAGAFSPRTCRESAQRFGAPAVASRLVELYRTALAQDSSAE</sequence>
<dbReference type="Gene3D" id="3.40.50.2000">
    <property type="entry name" value="Glycogen Phosphorylase B"/>
    <property type="match status" value="2"/>
</dbReference>
<protein>
    <submittedName>
        <fullName evidence="2">Prevent-host-death family protein</fullName>
    </submittedName>
</protein>
<dbReference type="Pfam" id="PF00534">
    <property type="entry name" value="Glycos_transf_1"/>
    <property type="match status" value="1"/>
</dbReference>